<dbReference type="Gene3D" id="3.40.50.410">
    <property type="entry name" value="von Willebrand factor, type A domain"/>
    <property type="match status" value="1"/>
</dbReference>
<gene>
    <name evidence="5" type="primary">pilY1</name>
    <name evidence="5" type="ORF">OPDIPICF_03015</name>
</gene>
<evidence type="ECO:0000313" key="6">
    <source>
        <dbReference type="Proteomes" id="UP000441399"/>
    </source>
</evidence>
<evidence type="ECO:0000256" key="3">
    <source>
        <dbReference type="SAM" id="SignalP"/>
    </source>
</evidence>
<dbReference type="Pfam" id="PF05567">
    <property type="entry name" value="T4P_PilY1"/>
    <property type="match status" value="1"/>
</dbReference>
<organism evidence="5 6">
    <name type="scientific">BD1-7 clade bacterium</name>
    <dbReference type="NCBI Taxonomy" id="2029982"/>
    <lineage>
        <taxon>Bacteria</taxon>
        <taxon>Pseudomonadati</taxon>
        <taxon>Pseudomonadota</taxon>
        <taxon>Gammaproteobacteria</taxon>
        <taxon>Cellvibrionales</taxon>
        <taxon>Spongiibacteraceae</taxon>
        <taxon>BD1-7 clade</taxon>
    </lineage>
</organism>
<dbReference type="InterPro" id="IPR036465">
    <property type="entry name" value="vWFA_dom_sf"/>
</dbReference>
<dbReference type="GO" id="GO:0046872">
    <property type="term" value="F:metal ion binding"/>
    <property type="evidence" value="ECO:0007669"/>
    <property type="project" value="UniProtKB-KW"/>
</dbReference>
<name>A0A5S9QXN9_9GAMM</name>
<evidence type="ECO:0000256" key="2">
    <source>
        <dbReference type="ARBA" id="ARBA00022837"/>
    </source>
</evidence>
<keyword evidence="1" id="KW-0479">Metal-binding</keyword>
<dbReference type="EMBL" id="CACSIO010000060">
    <property type="protein sequence ID" value="CAA0124201.1"/>
    <property type="molecule type" value="Genomic_DNA"/>
</dbReference>
<sequence length="1237" mass="135187">MMIRTLLLCLFSVQLSWADSLDISQIPLGLQNTIPPNLTIMMDSSGSMATADVRRCKLVEKEVGGAAVCRRRCRRWSSGTNCPQNSFDAGTFRLGEGTYDNVVKQSNGWVVSYRDPWSSWRLQYKQCVLSNPSTEVVEECETVTRQKAAIDVATDLANDLDGFYVSLFNFTTSSGGRLVQPPLLMDSEDEANYDNNITQLKSVIGSTPANSWTPLGETLSGIARYYTLGVPGNLWSTPTNSAGAKAVPSAHSLNGLYPSSLLSLNGFSSPIYRSSGADIEEKNKDMTIKGWCQKNYLITLTDGAPSQDWNVDADLSNYEKDSYTCYDNGSSGSTRTCTFNHLSGSLWDIDLRPDLCDPALLKDLEEDYKVVLNSCSDMYSVKPVGSSETVYELLEKDEAVAGFADDNVVTNDDKLHRYKNNIRHYVIGFAGNDVTASTLMSETAKSGAGDYYGAEDSEALEDVFDTILSTIKSGQNSSSGIGISLTRGSGSDFIYRASYNTSSWSGHLQKIKLKRRQGILDLSDVVWNDSVPVESPVPSTGVSAEDRHIFTWDPNSGKGIPLEWSALTSEHPIRRDLEQAVVSGSTLAEDRLDYIRGDRNKEFQFTGDVDNAFRDRKFLLGDLVNSTPKFVPENDVVGNGANLWAESLIDFGAVDSSYKSFYSSYPRTRSMVYVNSNDGMLHGFNDETGEEVFAYLPSFVASNEVDRGLRFYTQVNYEHRFLNDGSVEVYDAWLESAQGGADWRTLLVSGGGAGNRGIYLLDITDDNSSYFEQSGVNAERLVVWEFTHPEMGYTFTKPYIGPMTNGRWAVVTNNGYNSDSGEAALFIIYLDADLSDGWTEGADFVIIKTGIGSSADSNGLSPIVALDLYRDEVTEDGLPVFFSGETVETQTTDKDGDGEPETETRNTFGTIDRIYAGDTNGNMWAFDLRSSDPKDWKVDNDGSPLFKAEGTRLNGGTSAQVITAPPTVMFLGDFIKDCERPLTGNTREAKGVAVGAQFGDSGVEAFEDEDFFPSGGFNFTQRHLNCGPNVLVLFGTGKFVSDDDVEDISKGSFYAVWDNQNTDNYPLKRDNLDKRIFSVSGSRGSLVRSITDVDGNDEAKGDFAQTGWNIENEFGWYVDLTEEGEKQVSSPLVALITGEVFFTTLIPDTVACSFGGTSFFNSISALSGVRSRNARSATINASVQLEGILGEPQIGSSESPGSPSFVLLGGNNVVGVKAVDAQSRKTGPISWTEIKSE</sequence>
<protein>
    <submittedName>
        <fullName evidence="5">Type IV pilus biogenesis factor PilY1</fullName>
    </submittedName>
</protein>
<keyword evidence="2" id="KW-0106">Calcium</keyword>
<keyword evidence="3" id="KW-0732">Signal</keyword>
<feature type="signal peptide" evidence="3">
    <location>
        <begin position="1"/>
        <end position="18"/>
    </location>
</feature>
<reference evidence="5 6" key="1">
    <citation type="submission" date="2019-11" db="EMBL/GenBank/DDBJ databases">
        <authorList>
            <person name="Holert J."/>
        </authorList>
    </citation>
    <scope>NUCLEOTIDE SEQUENCE [LARGE SCALE GENOMIC DNA]</scope>
    <source>
        <strain evidence="5">SB11_3</strain>
    </source>
</reference>
<feature type="chain" id="PRO_5024936393" evidence="3">
    <location>
        <begin position="19"/>
        <end position="1237"/>
    </location>
</feature>
<accession>A0A5S9QXN9</accession>
<evidence type="ECO:0000259" key="4">
    <source>
        <dbReference type="Pfam" id="PF05567"/>
    </source>
</evidence>
<evidence type="ECO:0000313" key="5">
    <source>
        <dbReference type="EMBL" id="CAA0124201.1"/>
    </source>
</evidence>
<dbReference type="OrthoDB" id="7156875at2"/>
<evidence type="ECO:0000256" key="1">
    <source>
        <dbReference type="ARBA" id="ARBA00022723"/>
    </source>
</evidence>
<dbReference type="InterPro" id="IPR008707">
    <property type="entry name" value="B-propeller_PilY1"/>
</dbReference>
<dbReference type="AlphaFoldDB" id="A0A5S9QXN9"/>
<proteinExistence type="predicted"/>
<keyword evidence="6" id="KW-1185">Reference proteome</keyword>
<dbReference type="Proteomes" id="UP000441399">
    <property type="component" value="Unassembled WGS sequence"/>
</dbReference>
<feature type="domain" description="PilY1 beta-propeller" evidence="4">
    <location>
        <begin position="620"/>
        <end position="832"/>
    </location>
</feature>